<dbReference type="GO" id="GO:0006260">
    <property type="term" value="P:DNA replication"/>
    <property type="evidence" value="ECO:0007669"/>
    <property type="project" value="InterPro"/>
</dbReference>
<dbReference type="EMBL" id="MN739348">
    <property type="protein sequence ID" value="QHS99827.1"/>
    <property type="molecule type" value="Genomic_DNA"/>
</dbReference>
<name>A0A6C0C5E5_9ZZZZ</name>
<sequence>MNDKYKILDNRLNEEFKQKTFSGFQKKDIISALFKSIDQGKIENALYWCSECIISGYTMKIWEKLLNYSFKIVHINNPRLPIFLYKKNNILFNQIKRLDIKNKDFLILRNSQMIRNLFADIIVTIITSEKKLKFDKLIKIKEDDFNIKNKLQANLNILPSHILRFDDPEEFKIIINEIFFHLKNQLSGYDKAIYWIIWILEWEKKHKKNKEDWIIPKRDVNIKKDKDKCDFIWIIWETIFEELKCRDNKILTTIIKVLYSLFINEYTSGKRTERMFIVYNAIGNLTNKIDYKKDIRLNEVLYIQTQSNINKMYEIMKKHEKNNKINPIKQLDKKESNKLKKKDLNKEKMMDKLNIFNDIKF</sequence>
<dbReference type="SUPFAM" id="SSF48019">
    <property type="entry name" value="post-AAA+ oligomerization domain-like"/>
    <property type="match status" value="1"/>
</dbReference>
<protein>
    <submittedName>
        <fullName evidence="1">Uncharacterized protein</fullName>
    </submittedName>
</protein>
<dbReference type="Gene3D" id="1.20.272.10">
    <property type="match status" value="1"/>
</dbReference>
<dbReference type="GO" id="GO:0003677">
    <property type="term" value="F:DNA binding"/>
    <property type="evidence" value="ECO:0007669"/>
    <property type="project" value="InterPro"/>
</dbReference>
<proteinExistence type="predicted"/>
<accession>A0A6C0C5E5</accession>
<organism evidence="1">
    <name type="scientific">viral metagenome</name>
    <dbReference type="NCBI Taxonomy" id="1070528"/>
    <lineage>
        <taxon>unclassified sequences</taxon>
        <taxon>metagenomes</taxon>
        <taxon>organismal metagenomes</taxon>
    </lineage>
</organism>
<dbReference type="InterPro" id="IPR008921">
    <property type="entry name" value="DNA_pol3_clamp-load_cplx_C"/>
</dbReference>
<evidence type="ECO:0000313" key="1">
    <source>
        <dbReference type="EMBL" id="QHS99827.1"/>
    </source>
</evidence>
<dbReference type="AlphaFoldDB" id="A0A6C0C5E5"/>
<reference evidence="1" key="1">
    <citation type="journal article" date="2020" name="Nature">
        <title>Giant virus diversity and host interactions through global metagenomics.</title>
        <authorList>
            <person name="Schulz F."/>
            <person name="Roux S."/>
            <person name="Paez-Espino D."/>
            <person name="Jungbluth S."/>
            <person name="Walsh D.A."/>
            <person name="Denef V.J."/>
            <person name="McMahon K.D."/>
            <person name="Konstantinidis K.T."/>
            <person name="Eloe-Fadrosh E.A."/>
            <person name="Kyrpides N.C."/>
            <person name="Woyke T."/>
        </authorList>
    </citation>
    <scope>NUCLEOTIDE SEQUENCE</scope>
    <source>
        <strain evidence="1">GVMAG-M-3300020187-37</strain>
    </source>
</reference>